<dbReference type="Gene3D" id="6.10.250.980">
    <property type="match status" value="1"/>
</dbReference>
<accession>A0AAV2RXE9</accession>
<comment type="caution">
    <text evidence="9">The sequence shown here is derived from an EMBL/GenBank/DDBJ whole genome shotgun (WGS) entry which is preliminary data.</text>
</comment>
<dbReference type="EMBL" id="CAXKWB010033455">
    <property type="protein sequence ID" value="CAL4142934.1"/>
    <property type="molecule type" value="Genomic_DNA"/>
</dbReference>
<dbReference type="Pfam" id="PF07527">
    <property type="entry name" value="Hairy_orange"/>
    <property type="match status" value="1"/>
</dbReference>
<evidence type="ECO:0000256" key="2">
    <source>
        <dbReference type="ARBA" id="ARBA00023015"/>
    </source>
</evidence>
<evidence type="ECO:0000313" key="9">
    <source>
        <dbReference type="EMBL" id="CAL4142934.1"/>
    </source>
</evidence>
<dbReference type="AlphaFoldDB" id="A0AAV2RXE9"/>
<keyword evidence="2" id="KW-0805">Transcription regulation</keyword>
<dbReference type="Gene3D" id="4.10.280.10">
    <property type="entry name" value="Helix-loop-helix DNA-binding domain"/>
    <property type="match status" value="1"/>
</dbReference>
<dbReference type="FunFam" id="4.10.280.10:FF:000009">
    <property type="entry name" value="Transcription factor HES-1"/>
    <property type="match status" value="1"/>
</dbReference>
<sequence>MMAVPKEPSGLQDAHKSRRSNKPQMERRRRERINQCLNELKNLVLTAQKKDPSRYNKLEKADILEMTVRHVQTMHRQKAHSPRQQDKYYAGYTRCAAEVTKFLESTSDISEDLRKRITSHLSPTSVTIQPKISPKPEQCKETNTVTTTFTINPPRINFSPISSSHTQLPLSSRVSHSGSPPTNATPPEAVGNPASPESAHGNSPHDLKSPRGSPGIKIYQDQSMVHNRPATSCLNVETPSRKPQPQLQDAPLDLAFKNNHKEPVLSNANKFSRRQNSLLKVASQTPKVVRYAPYIPQNIPQDNIHWRPW</sequence>
<dbReference type="CDD" id="cd11410">
    <property type="entry name" value="bHLH_O_HES"/>
    <property type="match status" value="1"/>
</dbReference>
<protein>
    <submittedName>
        <fullName evidence="9">Uncharacterized protein</fullName>
    </submittedName>
</protein>
<dbReference type="InterPro" id="IPR011598">
    <property type="entry name" value="bHLH_dom"/>
</dbReference>
<keyword evidence="10" id="KW-1185">Reference proteome</keyword>
<feature type="region of interest" description="Disordered" evidence="6">
    <location>
        <begin position="121"/>
        <end position="217"/>
    </location>
</feature>
<dbReference type="SMART" id="SM00353">
    <property type="entry name" value="HLH"/>
    <property type="match status" value="1"/>
</dbReference>
<dbReference type="Proteomes" id="UP001497623">
    <property type="component" value="Unassembled WGS sequence"/>
</dbReference>
<dbReference type="SMART" id="SM00511">
    <property type="entry name" value="ORANGE"/>
    <property type="match status" value="1"/>
</dbReference>
<organism evidence="9 10">
    <name type="scientific">Meganyctiphanes norvegica</name>
    <name type="common">Northern krill</name>
    <name type="synonym">Thysanopoda norvegica</name>
    <dbReference type="NCBI Taxonomy" id="48144"/>
    <lineage>
        <taxon>Eukaryota</taxon>
        <taxon>Metazoa</taxon>
        <taxon>Ecdysozoa</taxon>
        <taxon>Arthropoda</taxon>
        <taxon>Crustacea</taxon>
        <taxon>Multicrustacea</taxon>
        <taxon>Malacostraca</taxon>
        <taxon>Eumalacostraca</taxon>
        <taxon>Eucarida</taxon>
        <taxon>Euphausiacea</taxon>
        <taxon>Euphausiidae</taxon>
        <taxon>Meganyctiphanes</taxon>
    </lineage>
</organism>
<comment type="subcellular location">
    <subcellularLocation>
        <location evidence="1">Nucleus</location>
    </subcellularLocation>
</comment>
<evidence type="ECO:0000256" key="1">
    <source>
        <dbReference type="ARBA" id="ARBA00004123"/>
    </source>
</evidence>
<feature type="domain" description="Orange" evidence="8">
    <location>
        <begin position="88"/>
        <end position="121"/>
    </location>
</feature>
<proteinExistence type="predicted"/>
<dbReference type="InterPro" id="IPR050370">
    <property type="entry name" value="HES_HEY"/>
</dbReference>
<reference evidence="9 10" key="1">
    <citation type="submission" date="2024-05" db="EMBL/GenBank/DDBJ databases">
        <authorList>
            <person name="Wallberg A."/>
        </authorList>
    </citation>
    <scope>NUCLEOTIDE SEQUENCE [LARGE SCALE GENOMIC DNA]</scope>
</reference>
<dbReference type="SUPFAM" id="SSF47459">
    <property type="entry name" value="HLH, helix-loop-helix DNA-binding domain"/>
    <property type="match status" value="1"/>
</dbReference>
<evidence type="ECO:0000313" key="10">
    <source>
        <dbReference type="Proteomes" id="UP001497623"/>
    </source>
</evidence>
<feature type="compositionally biased region" description="Basic residues" evidence="6">
    <location>
        <begin position="16"/>
        <end position="31"/>
    </location>
</feature>
<gene>
    <name evidence="9" type="ORF">MNOR_LOCUS29219</name>
</gene>
<feature type="region of interest" description="Disordered" evidence="6">
    <location>
        <begin position="1"/>
        <end position="32"/>
    </location>
</feature>
<dbReference type="GO" id="GO:1990837">
    <property type="term" value="F:sequence-specific double-stranded DNA binding"/>
    <property type="evidence" value="ECO:0007669"/>
    <property type="project" value="UniProtKB-ARBA"/>
</dbReference>
<dbReference type="GO" id="GO:0046983">
    <property type="term" value="F:protein dimerization activity"/>
    <property type="evidence" value="ECO:0007669"/>
    <property type="project" value="InterPro"/>
</dbReference>
<dbReference type="PANTHER" id="PTHR10985">
    <property type="entry name" value="BASIC HELIX-LOOP-HELIX TRANSCRIPTION FACTOR, HES-RELATED"/>
    <property type="match status" value="1"/>
</dbReference>
<dbReference type="GO" id="GO:0005634">
    <property type="term" value="C:nucleus"/>
    <property type="evidence" value="ECO:0007669"/>
    <property type="project" value="UniProtKB-SubCell"/>
</dbReference>
<keyword evidence="4" id="KW-0804">Transcription</keyword>
<feature type="compositionally biased region" description="Polar residues" evidence="6">
    <location>
        <begin position="121"/>
        <end position="130"/>
    </location>
</feature>
<dbReference type="GO" id="GO:0006355">
    <property type="term" value="P:regulation of DNA-templated transcription"/>
    <property type="evidence" value="ECO:0007669"/>
    <property type="project" value="InterPro"/>
</dbReference>
<dbReference type="InterPro" id="IPR036638">
    <property type="entry name" value="HLH_DNA-bd_sf"/>
</dbReference>
<evidence type="ECO:0000259" key="7">
    <source>
        <dbReference type="PROSITE" id="PS50888"/>
    </source>
</evidence>
<dbReference type="Pfam" id="PF00010">
    <property type="entry name" value="HLH"/>
    <property type="match status" value="1"/>
</dbReference>
<dbReference type="PROSITE" id="PS51054">
    <property type="entry name" value="ORANGE"/>
    <property type="match status" value="1"/>
</dbReference>
<dbReference type="InterPro" id="IPR003650">
    <property type="entry name" value="Orange_dom"/>
</dbReference>
<keyword evidence="3" id="KW-0238">DNA-binding</keyword>
<evidence type="ECO:0000256" key="4">
    <source>
        <dbReference type="ARBA" id="ARBA00023163"/>
    </source>
</evidence>
<evidence type="ECO:0000259" key="8">
    <source>
        <dbReference type="PROSITE" id="PS51054"/>
    </source>
</evidence>
<evidence type="ECO:0000256" key="3">
    <source>
        <dbReference type="ARBA" id="ARBA00023125"/>
    </source>
</evidence>
<evidence type="ECO:0000256" key="6">
    <source>
        <dbReference type="SAM" id="MobiDB-lite"/>
    </source>
</evidence>
<feature type="domain" description="BHLH" evidence="7">
    <location>
        <begin position="17"/>
        <end position="74"/>
    </location>
</feature>
<keyword evidence="5" id="KW-0539">Nucleus</keyword>
<dbReference type="SUPFAM" id="SSF158457">
    <property type="entry name" value="Orange domain-like"/>
    <property type="match status" value="1"/>
</dbReference>
<evidence type="ECO:0000256" key="5">
    <source>
        <dbReference type="ARBA" id="ARBA00023242"/>
    </source>
</evidence>
<dbReference type="PROSITE" id="PS50888">
    <property type="entry name" value="BHLH"/>
    <property type="match status" value="1"/>
</dbReference>
<feature type="compositionally biased region" description="Polar residues" evidence="6">
    <location>
        <begin position="159"/>
        <end position="182"/>
    </location>
</feature>
<name>A0AAV2RXE9_MEGNR</name>